<feature type="domain" description="SCP" evidence="2">
    <location>
        <begin position="84"/>
        <end position="226"/>
    </location>
</feature>
<evidence type="ECO:0000313" key="4">
    <source>
        <dbReference type="Proteomes" id="UP000267027"/>
    </source>
</evidence>
<name>A0A0R3PAH5_ANGCS</name>
<protein>
    <submittedName>
        <fullName evidence="5">SCP domain-containing protein</fullName>
    </submittedName>
</protein>
<dbReference type="InterPro" id="IPR035940">
    <property type="entry name" value="CAP_sf"/>
</dbReference>
<dbReference type="SUPFAM" id="SSF55797">
    <property type="entry name" value="PR-1-like"/>
    <property type="match status" value="1"/>
</dbReference>
<dbReference type="WBParaSite" id="ACOC_0000055601-mRNA-1">
    <property type="protein sequence ID" value="ACOC_0000055601-mRNA-1"/>
    <property type="gene ID" value="ACOC_0000055601"/>
</dbReference>
<organism evidence="5">
    <name type="scientific">Angiostrongylus costaricensis</name>
    <name type="common">Nematode worm</name>
    <dbReference type="NCBI Taxonomy" id="334426"/>
    <lineage>
        <taxon>Eukaryota</taxon>
        <taxon>Metazoa</taxon>
        <taxon>Ecdysozoa</taxon>
        <taxon>Nematoda</taxon>
        <taxon>Chromadorea</taxon>
        <taxon>Rhabditida</taxon>
        <taxon>Rhabditina</taxon>
        <taxon>Rhabditomorpha</taxon>
        <taxon>Strongyloidea</taxon>
        <taxon>Metastrongylidae</taxon>
        <taxon>Angiostrongylus</taxon>
    </lineage>
</organism>
<evidence type="ECO:0000259" key="2">
    <source>
        <dbReference type="SMART" id="SM00198"/>
    </source>
</evidence>
<dbReference type="AlphaFoldDB" id="A0A0R3PAH5"/>
<dbReference type="SMART" id="SM00198">
    <property type="entry name" value="SCP"/>
    <property type="match status" value="1"/>
</dbReference>
<dbReference type="Pfam" id="PF00188">
    <property type="entry name" value="CAP"/>
    <property type="match status" value="1"/>
</dbReference>
<dbReference type="Proteomes" id="UP000267027">
    <property type="component" value="Unassembled WGS sequence"/>
</dbReference>
<dbReference type="OrthoDB" id="5874910at2759"/>
<dbReference type="Gene3D" id="3.40.33.10">
    <property type="entry name" value="CAP"/>
    <property type="match status" value="1"/>
</dbReference>
<dbReference type="CDD" id="cd05380">
    <property type="entry name" value="CAP_euk"/>
    <property type="match status" value="1"/>
</dbReference>
<reference evidence="3 4" key="2">
    <citation type="submission" date="2018-11" db="EMBL/GenBank/DDBJ databases">
        <authorList>
            <consortium name="Pathogen Informatics"/>
        </authorList>
    </citation>
    <scope>NUCLEOTIDE SEQUENCE [LARGE SCALE GENOMIC DNA]</scope>
    <source>
        <strain evidence="3 4">Costa Rica</strain>
    </source>
</reference>
<evidence type="ECO:0000313" key="3">
    <source>
        <dbReference type="EMBL" id="VDM52142.1"/>
    </source>
</evidence>
<proteinExistence type="predicted"/>
<sequence>MFQFLISGFNSEAEMDEKQVFAFPEGNGTKTFLVRIEYFNVDSKKANVTVPPKPTTRKPVQPTTSRSIQPGSDKCKLNNGMNDAIRNDFLNEHNRLRSFTANGLAKNPLGTNGYAPKGARILKMVYDCSVEETAAIHANKCVFKHTVGGKNGENLWAIFPKQENITGMGKTATYSWFIELEKFGMPPDNILTDEIWNRPNMPVGHYTQVSTLFVVCCFSQSQRRLVQRWCMKVRTSSAVVLQCAQTRHLSSANTHLRMSYLFHFFLENVLRKNALLNYFSGNYIGSTIYTIGEPCKTDSDCQCDGCKCSPDEALCIKPN</sequence>
<evidence type="ECO:0000313" key="5">
    <source>
        <dbReference type="WBParaSite" id="ACOC_0000055601-mRNA-1"/>
    </source>
</evidence>
<dbReference type="EMBL" id="UYYA01000058">
    <property type="protein sequence ID" value="VDM52142.1"/>
    <property type="molecule type" value="Genomic_DNA"/>
</dbReference>
<evidence type="ECO:0000256" key="1">
    <source>
        <dbReference type="SAM" id="MobiDB-lite"/>
    </source>
</evidence>
<keyword evidence="4" id="KW-1185">Reference proteome</keyword>
<gene>
    <name evidence="3" type="ORF">ACOC_LOCUS557</name>
</gene>
<accession>A0A0R3PAH5</accession>
<dbReference type="InterPro" id="IPR014044">
    <property type="entry name" value="CAP_dom"/>
</dbReference>
<dbReference type="OMA" id="TIGEPCK"/>
<feature type="region of interest" description="Disordered" evidence="1">
    <location>
        <begin position="49"/>
        <end position="72"/>
    </location>
</feature>
<reference evidence="5" key="1">
    <citation type="submission" date="2017-02" db="UniProtKB">
        <authorList>
            <consortium name="WormBaseParasite"/>
        </authorList>
    </citation>
    <scope>IDENTIFICATION</scope>
</reference>